<dbReference type="Proteomes" id="UP000193077">
    <property type="component" value="Unassembled WGS sequence"/>
</dbReference>
<proteinExistence type="predicted"/>
<name>A0A1Y5R8B0_9RHOB</name>
<organism evidence="1 2">
    <name type="scientific">Falsiruegeria litorea R37</name>
    <dbReference type="NCBI Taxonomy" id="1200284"/>
    <lineage>
        <taxon>Bacteria</taxon>
        <taxon>Pseudomonadati</taxon>
        <taxon>Pseudomonadota</taxon>
        <taxon>Alphaproteobacteria</taxon>
        <taxon>Rhodobacterales</taxon>
        <taxon>Roseobacteraceae</taxon>
        <taxon>Falsiruegeria</taxon>
    </lineage>
</organism>
<sequence>MIGLLWVSWNTLALSKMSVTGNEDAQSVVIRRMFVFVGCFRAGSGLYDADASASVHNTFVCNRRRDWSGELDG</sequence>
<evidence type="ECO:0000313" key="2">
    <source>
        <dbReference type="Proteomes" id="UP000193077"/>
    </source>
</evidence>
<gene>
    <name evidence="1" type="ORF">TRL7639_00076</name>
</gene>
<dbReference type="EMBL" id="FWFO01000001">
    <property type="protein sequence ID" value="SLN11431.1"/>
    <property type="molecule type" value="Genomic_DNA"/>
</dbReference>
<accession>A0A1Y5R8B0</accession>
<dbReference type="AlphaFoldDB" id="A0A1Y5R8B0"/>
<protein>
    <submittedName>
        <fullName evidence="1">Uncharacterized protein</fullName>
    </submittedName>
</protein>
<keyword evidence="2" id="KW-1185">Reference proteome</keyword>
<reference evidence="1 2" key="1">
    <citation type="submission" date="2017-03" db="EMBL/GenBank/DDBJ databases">
        <authorList>
            <person name="Afonso C.L."/>
            <person name="Miller P.J."/>
            <person name="Scott M.A."/>
            <person name="Spackman E."/>
            <person name="Goraichik I."/>
            <person name="Dimitrov K.M."/>
            <person name="Suarez D.L."/>
            <person name="Swayne D.E."/>
        </authorList>
    </citation>
    <scope>NUCLEOTIDE SEQUENCE [LARGE SCALE GENOMIC DNA]</scope>
    <source>
        <strain evidence="1 2">CECT 7639</strain>
    </source>
</reference>
<evidence type="ECO:0000313" key="1">
    <source>
        <dbReference type="EMBL" id="SLN11431.1"/>
    </source>
</evidence>